<accession>A0A0N4ZI51</accession>
<name>A0A0N4ZI51_PARTI</name>
<organism evidence="2 3">
    <name type="scientific">Parastrongyloides trichosuri</name>
    <name type="common">Possum-specific nematode worm</name>
    <dbReference type="NCBI Taxonomy" id="131310"/>
    <lineage>
        <taxon>Eukaryota</taxon>
        <taxon>Metazoa</taxon>
        <taxon>Ecdysozoa</taxon>
        <taxon>Nematoda</taxon>
        <taxon>Chromadorea</taxon>
        <taxon>Rhabditida</taxon>
        <taxon>Tylenchina</taxon>
        <taxon>Panagrolaimomorpha</taxon>
        <taxon>Strongyloidoidea</taxon>
        <taxon>Strongyloididae</taxon>
        <taxon>Parastrongyloides</taxon>
    </lineage>
</organism>
<keyword evidence="1" id="KW-0732">Signal</keyword>
<proteinExistence type="predicted"/>
<evidence type="ECO:0000313" key="2">
    <source>
        <dbReference type="Proteomes" id="UP000038045"/>
    </source>
</evidence>
<dbReference type="Proteomes" id="UP000038045">
    <property type="component" value="Unplaced"/>
</dbReference>
<dbReference type="STRING" id="131310.A0A0N4ZI51"/>
<sequence>MILTSLLLSSFISTVLPLDGFGPTGTHTFQSNINLEGEANVQYDESVSRDYKTVYEVSPSNLNQAFTKGNFLASSNPFIFNFYTCTMKKGNSVVKTWNIAVTPDNLSGNTYPKTYTYNQGKDAKAECNKYLSSIGKLQRMTVQLSNGKSFTWTEGGNNSGFLTTNEYVRLNSQSVCSNTLVTCVYKYKRSSVTLKNTINTADGQCSGGGNGSGNGGNNGGSGTCTLSLKKRCQTKKLPTGCTKPSTEDCSAFTQACTLTLKERCTVETLPSGCTRPAATKCSQFSTCTLALKQLCLNENLPSQCTRPSFAKCTQFTNCNLSLKELCLNENLPSQCSRPSFKQCEEFGSCKLTTKELCLNENLPEACKRPSFTQCSQFTTCSLSLKELCLNENLPDSCKRPSFTQCSSFTKCTLGTKELCLNEELPEACKRPSYTVCVKYTQCNLSEKRLCFDEVLPSTCIRPRPSVCSQYMSCTLSTKELCLNENIPSQCKRPSYTTCDEYGTCKYSTKQLCLNENLPGACKRPSFTVCEPYLGTTGNNNENGDGEEDDSGCSASKLLQCMSDKTYPNCTKPSQRECDVLIRNYFKDCPYTTSQLCKMNTNVAGCRTPTEATCKDL</sequence>
<reference evidence="3" key="1">
    <citation type="submission" date="2017-02" db="UniProtKB">
        <authorList>
            <consortium name="WormBaseParasite"/>
        </authorList>
    </citation>
    <scope>IDENTIFICATION</scope>
</reference>
<feature type="chain" id="PRO_5005891764" evidence="1">
    <location>
        <begin position="18"/>
        <end position="616"/>
    </location>
</feature>
<evidence type="ECO:0000313" key="3">
    <source>
        <dbReference type="WBParaSite" id="PTRK_0000760600.1"/>
    </source>
</evidence>
<dbReference type="WBParaSite" id="PTRK_0000760600.1">
    <property type="protein sequence ID" value="PTRK_0000760600.1"/>
    <property type="gene ID" value="PTRK_0000760600"/>
</dbReference>
<keyword evidence="2" id="KW-1185">Reference proteome</keyword>
<protein>
    <submittedName>
        <fullName evidence="3">Ig-like domain-containing protein</fullName>
    </submittedName>
</protein>
<dbReference type="AlphaFoldDB" id="A0A0N4ZI51"/>
<evidence type="ECO:0000256" key="1">
    <source>
        <dbReference type="SAM" id="SignalP"/>
    </source>
</evidence>
<feature type="signal peptide" evidence="1">
    <location>
        <begin position="1"/>
        <end position="17"/>
    </location>
</feature>